<dbReference type="EMBL" id="LPZR01000030">
    <property type="protein sequence ID" value="KYO57307.1"/>
    <property type="molecule type" value="Genomic_DNA"/>
</dbReference>
<keyword evidence="5 7" id="KW-1133">Transmembrane helix</keyword>
<protein>
    <submittedName>
        <fullName evidence="8">Fusaric acid resistance protein</fullName>
    </submittedName>
</protein>
<evidence type="ECO:0000256" key="6">
    <source>
        <dbReference type="ARBA" id="ARBA00023136"/>
    </source>
</evidence>
<feature type="transmembrane region" description="Helical" evidence="7">
    <location>
        <begin position="132"/>
        <end position="151"/>
    </location>
</feature>
<evidence type="ECO:0000256" key="4">
    <source>
        <dbReference type="ARBA" id="ARBA00022692"/>
    </source>
</evidence>
<dbReference type="Pfam" id="PF04632">
    <property type="entry name" value="FUSC"/>
    <property type="match status" value="1"/>
</dbReference>
<dbReference type="GO" id="GO:0022857">
    <property type="term" value="F:transmembrane transporter activity"/>
    <property type="evidence" value="ECO:0007669"/>
    <property type="project" value="InterPro"/>
</dbReference>
<accession>A0A161PZ90</accession>
<feature type="transmembrane region" description="Helical" evidence="7">
    <location>
        <begin position="384"/>
        <end position="405"/>
    </location>
</feature>
<feature type="transmembrane region" description="Helical" evidence="7">
    <location>
        <begin position="519"/>
        <end position="548"/>
    </location>
</feature>
<keyword evidence="6 7" id="KW-0472">Membrane</keyword>
<keyword evidence="2" id="KW-0813">Transport</keyword>
<organism evidence="8 9">
    <name type="scientific">Tistrella mobilis</name>
    <dbReference type="NCBI Taxonomy" id="171437"/>
    <lineage>
        <taxon>Bacteria</taxon>
        <taxon>Pseudomonadati</taxon>
        <taxon>Pseudomonadota</taxon>
        <taxon>Alphaproteobacteria</taxon>
        <taxon>Geminicoccales</taxon>
        <taxon>Geminicoccaceae</taxon>
        <taxon>Tistrella</taxon>
    </lineage>
</organism>
<keyword evidence="4 7" id="KW-0812">Transmembrane</keyword>
<proteinExistence type="predicted"/>
<dbReference type="PANTHER" id="PTHR30509:SF9">
    <property type="entry name" value="MULTIDRUG RESISTANCE PROTEIN MDTO"/>
    <property type="match status" value="1"/>
</dbReference>
<evidence type="ECO:0000313" key="9">
    <source>
        <dbReference type="Proteomes" id="UP000075787"/>
    </source>
</evidence>
<feature type="transmembrane region" description="Helical" evidence="7">
    <location>
        <begin position="463"/>
        <end position="480"/>
    </location>
</feature>
<evidence type="ECO:0000256" key="3">
    <source>
        <dbReference type="ARBA" id="ARBA00022475"/>
    </source>
</evidence>
<dbReference type="PANTHER" id="PTHR30509">
    <property type="entry name" value="P-HYDROXYBENZOIC ACID EFFLUX PUMP SUBUNIT-RELATED"/>
    <property type="match status" value="1"/>
</dbReference>
<evidence type="ECO:0000256" key="2">
    <source>
        <dbReference type="ARBA" id="ARBA00022448"/>
    </source>
</evidence>
<gene>
    <name evidence="8" type="ORF">AUP44_20780</name>
</gene>
<comment type="subcellular location">
    <subcellularLocation>
        <location evidence="1">Cell membrane</location>
        <topology evidence="1">Multi-pass membrane protein</topology>
    </subcellularLocation>
</comment>
<evidence type="ECO:0000256" key="7">
    <source>
        <dbReference type="SAM" id="Phobius"/>
    </source>
</evidence>
<dbReference type="RefSeq" id="WP_062761643.1">
    <property type="nucleotide sequence ID" value="NZ_CP121043.1"/>
</dbReference>
<feature type="transmembrane region" description="Helical" evidence="7">
    <location>
        <begin position="82"/>
        <end position="102"/>
    </location>
</feature>
<dbReference type="AlphaFoldDB" id="A0A161PZ90"/>
<sequence length="701" mass="74810">MSTDHRPERPCVAAGRHLRRLFLSPLLRADADALLFSAKSFMAAMLACYLALRIGLPRPYWAVLTVYIVSQGSAGASLGRGVYRFAGTLVGAAATVVIIPAFVNDPILCSIVLACWIGLCLGLSLLDRTPRAYAFVLAGYTASLIGFPGVLDPGQIFTTALVRVQEISVGILCAVLVHRIVLPKHATDQFIGRLAATLRDARRLADDALGGAAARQTRDDRRQLAADLLGLQGLGTQLPYDPAPLVPHLGLRRMIHDRLSHLLPLTMEVEEKIAALNLETGDPADEIARLVADLRRWIAMDDAAARAAAAGGLIDRAEALGARLAAGAATPRDRLAANLAGRLALMAGLLRDADRLWQQALMAGPVRSTPRPARGYVYHRDPWMAVRAGAGAAIGITMGCLFWIWSGWPDGGMAVSILGVCCALFGTVDAPAPHLRTYMSGSVYGVAISLVYGFAILPRVPDFAGLVVVLAPVFLFAGSLQARPPTTFMALGITLTVPILGGLDSVYHGDFAAALNNVVALFAAVGFAMVSMTIFQTVPPHAVIGRLLRLSRRDVRRRILGTAPDEAWWTNLMVDRTALLLPRLRLSGRLQGHLLDDTMHHLRIGHAAGQLRHEIGRVEGHIGRDARGLLAAIAAGFAARQPDPGRIAGQIAGLEPRIRALAGLIDGSSLHNRARLLDLIIDLRFALGLGNSGTPDGEPRP</sequence>
<reference evidence="8 9" key="1">
    <citation type="submission" date="2015-12" db="EMBL/GenBank/DDBJ databases">
        <title>Genome sequence of Tistrella mobilis MCCC 1A02139.</title>
        <authorList>
            <person name="Lu L."/>
            <person name="Lai Q."/>
            <person name="Shao Z."/>
            <person name="Qian P."/>
        </authorList>
    </citation>
    <scope>NUCLEOTIDE SEQUENCE [LARGE SCALE GENOMIC DNA]</scope>
    <source>
        <strain evidence="8 9">MCCC 1A02139</strain>
    </source>
</reference>
<feature type="transmembrane region" description="Helical" evidence="7">
    <location>
        <begin position="33"/>
        <end position="52"/>
    </location>
</feature>
<dbReference type="GeneID" id="97239422"/>
<feature type="transmembrane region" description="Helical" evidence="7">
    <location>
        <begin position="107"/>
        <end position="126"/>
    </location>
</feature>
<dbReference type="OrthoDB" id="9807111at2"/>
<feature type="transmembrane region" description="Helical" evidence="7">
    <location>
        <begin position="487"/>
        <end position="507"/>
    </location>
</feature>
<evidence type="ECO:0000256" key="5">
    <source>
        <dbReference type="ARBA" id="ARBA00022989"/>
    </source>
</evidence>
<comment type="caution">
    <text evidence="8">The sequence shown here is derived from an EMBL/GenBank/DDBJ whole genome shotgun (WGS) entry which is preliminary data.</text>
</comment>
<evidence type="ECO:0000256" key="1">
    <source>
        <dbReference type="ARBA" id="ARBA00004651"/>
    </source>
</evidence>
<evidence type="ECO:0000313" key="8">
    <source>
        <dbReference type="EMBL" id="KYO57307.1"/>
    </source>
</evidence>
<dbReference type="InterPro" id="IPR006726">
    <property type="entry name" value="PHBA_efflux_AaeB/fusaric-R"/>
</dbReference>
<keyword evidence="3" id="KW-1003">Cell membrane</keyword>
<dbReference type="Proteomes" id="UP000075787">
    <property type="component" value="Unassembled WGS sequence"/>
</dbReference>
<name>A0A161PZ90_9PROT</name>
<feature type="transmembrane region" description="Helical" evidence="7">
    <location>
        <begin position="437"/>
        <end position="457"/>
    </location>
</feature>
<dbReference type="GO" id="GO:0005886">
    <property type="term" value="C:plasma membrane"/>
    <property type="evidence" value="ECO:0007669"/>
    <property type="project" value="UniProtKB-SubCell"/>
</dbReference>